<dbReference type="GO" id="GO:1904680">
    <property type="term" value="F:peptide transmembrane transporter activity"/>
    <property type="evidence" value="ECO:0007669"/>
    <property type="project" value="TreeGrafter"/>
</dbReference>
<comment type="caution">
    <text evidence="6">The sequence shown here is derived from an EMBL/GenBank/DDBJ whole genome shotgun (WGS) entry which is preliminary data.</text>
</comment>
<dbReference type="SUPFAM" id="SSF53850">
    <property type="entry name" value="Periplasmic binding protein-like II"/>
    <property type="match status" value="1"/>
</dbReference>
<dbReference type="PIRSF" id="PIRSF002741">
    <property type="entry name" value="MppA"/>
    <property type="match status" value="1"/>
</dbReference>
<sequence length="530" mass="59250">MRTRTAFASSLTLALALTACGGGENGEEAEDLDLEQIEVREEIRLAHSDQPQTMDPIATTAAVARNMGHLVFEPLFVLDADLEVQPMLAEDYEFNEDSTELTITIREDVPFHNGEILDAEDVVASLEHWTRLSNPGSTFFSDASYEATDDHTVVIEFEQPMALAPMMMADNSQMPTFIMPAEVVQDAPDTGAEEYIGTGPYSFGEWQRDQYIQFEAFEDYASRDEEPSGHAGARQANFENIYFDFVTDSSTRVNGLQSQEYDLIHGLSFDNVEQVEGFADADYEVAPAGILTAMFNKSDESLFNNQALREAAVAAIEPEQILLTAYADEEFYGATSSLMDEDSPWHIEPDEEFREFHQEVDQDLVDEKLEEAGYDGEELTILASSDQDDHYDTGIMLQQQLEEAGFNVTLQTLDWPTMLDAYTDPEAFDIAVDAYANYPMLPPTMLFLTPEGEGWADYDPLFDAGDAMIYAEDDDAAMEAMEDFQQAFIDYLPVNKIGDRTTLYGVADYVQGFEHVSGQGPIYHSLYIAE</sequence>
<dbReference type="PROSITE" id="PS01040">
    <property type="entry name" value="SBP_BACTERIAL_5"/>
    <property type="match status" value="1"/>
</dbReference>
<dbReference type="InterPro" id="IPR000914">
    <property type="entry name" value="SBP_5_dom"/>
</dbReference>
<feature type="chain" id="PRO_5038473305" description="Solute-binding protein family 5 domain-containing protein" evidence="4">
    <location>
        <begin position="22"/>
        <end position="530"/>
    </location>
</feature>
<evidence type="ECO:0000313" key="7">
    <source>
        <dbReference type="Proteomes" id="UP000523139"/>
    </source>
</evidence>
<dbReference type="Proteomes" id="UP000523139">
    <property type="component" value="Unassembled WGS sequence"/>
</dbReference>
<protein>
    <recommendedName>
        <fullName evidence="5">Solute-binding protein family 5 domain-containing protein</fullName>
    </recommendedName>
</protein>
<evidence type="ECO:0000313" key="6">
    <source>
        <dbReference type="EMBL" id="NLS09587.1"/>
    </source>
</evidence>
<evidence type="ECO:0000256" key="3">
    <source>
        <dbReference type="ARBA" id="ARBA00022729"/>
    </source>
</evidence>
<evidence type="ECO:0000256" key="1">
    <source>
        <dbReference type="ARBA" id="ARBA00004193"/>
    </source>
</evidence>
<keyword evidence="7" id="KW-1185">Reference proteome</keyword>
<dbReference type="EMBL" id="JABAHY010000004">
    <property type="protein sequence ID" value="NLS09587.1"/>
    <property type="molecule type" value="Genomic_DNA"/>
</dbReference>
<dbReference type="InterPro" id="IPR030678">
    <property type="entry name" value="Peptide/Ni-bd"/>
</dbReference>
<dbReference type="Pfam" id="PF00496">
    <property type="entry name" value="SBP_bac_5"/>
    <property type="match status" value="1"/>
</dbReference>
<evidence type="ECO:0000259" key="5">
    <source>
        <dbReference type="Pfam" id="PF00496"/>
    </source>
</evidence>
<evidence type="ECO:0000256" key="2">
    <source>
        <dbReference type="ARBA" id="ARBA00005695"/>
    </source>
</evidence>
<dbReference type="RefSeq" id="WP_168887082.1">
    <property type="nucleotide sequence ID" value="NZ_JABAHY010000004.1"/>
</dbReference>
<dbReference type="AlphaFoldDB" id="A0A7X8TJN1"/>
<dbReference type="Gene3D" id="3.40.190.10">
    <property type="entry name" value="Periplasmic binding protein-like II"/>
    <property type="match status" value="1"/>
</dbReference>
<gene>
    <name evidence="6" type="ORF">HGQ17_06120</name>
</gene>
<organism evidence="6 7">
    <name type="scientific">Nesterenkonia sedimenti</name>
    <dbReference type="NCBI Taxonomy" id="1463632"/>
    <lineage>
        <taxon>Bacteria</taxon>
        <taxon>Bacillati</taxon>
        <taxon>Actinomycetota</taxon>
        <taxon>Actinomycetes</taxon>
        <taxon>Micrococcales</taxon>
        <taxon>Micrococcaceae</taxon>
        <taxon>Nesterenkonia</taxon>
    </lineage>
</organism>
<name>A0A7X8TJN1_9MICC</name>
<dbReference type="PANTHER" id="PTHR30290:SF38">
    <property type="entry name" value="D,D-DIPEPTIDE-BINDING PERIPLASMIC PROTEIN DDPA-RELATED"/>
    <property type="match status" value="1"/>
</dbReference>
<dbReference type="PROSITE" id="PS51257">
    <property type="entry name" value="PROKAR_LIPOPROTEIN"/>
    <property type="match status" value="1"/>
</dbReference>
<keyword evidence="3 4" id="KW-0732">Signal</keyword>
<evidence type="ECO:0000256" key="4">
    <source>
        <dbReference type="SAM" id="SignalP"/>
    </source>
</evidence>
<reference evidence="6 7" key="1">
    <citation type="submission" date="2020-04" db="EMBL/GenBank/DDBJ databases">
        <title>Nesterenkonia sp. nov., isolated from marine sediment.</title>
        <authorList>
            <person name="Zhang G."/>
        </authorList>
    </citation>
    <scope>NUCLEOTIDE SEQUENCE [LARGE SCALE GENOMIC DNA]</scope>
    <source>
        <strain evidence="6 7">MY13</strain>
    </source>
</reference>
<accession>A0A7X8TJN1</accession>
<dbReference type="GO" id="GO:0043190">
    <property type="term" value="C:ATP-binding cassette (ABC) transporter complex"/>
    <property type="evidence" value="ECO:0007669"/>
    <property type="project" value="InterPro"/>
</dbReference>
<comment type="subcellular location">
    <subcellularLocation>
        <location evidence="1">Cell membrane</location>
        <topology evidence="1">Lipid-anchor</topology>
    </subcellularLocation>
</comment>
<feature type="signal peptide" evidence="4">
    <location>
        <begin position="1"/>
        <end position="21"/>
    </location>
</feature>
<feature type="domain" description="Solute-binding protein family 5" evidence="5">
    <location>
        <begin position="83"/>
        <end position="447"/>
    </location>
</feature>
<dbReference type="PANTHER" id="PTHR30290">
    <property type="entry name" value="PERIPLASMIC BINDING COMPONENT OF ABC TRANSPORTER"/>
    <property type="match status" value="1"/>
</dbReference>
<dbReference type="GO" id="GO:0042597">
    <property type="term" value="C:periplasmic space"/>
    <property type="evidence" value="ECO:0007669"/>
    <property type="project" value="UniProtKB-ARBA"/>
</dbReference>
<dbReference type="Gene3D" id="3.10.105.10">
    <property type="entry name" value="Dipeptide-binding Protein, Domain 3"/>
    <property type="match status" value="1"/>
</dbReference>
<dbReference type="GO" id="GO:0015833">
    <property type="term" value="P:peptide transport"/>
    <property type="evidence" value="ECO:0007669"/>
    <property type="project" value="TreeGrafter"/>
</dbReference>
<proteinExistence type="inferred from homology"/>
<comment type="similarity">
    <text evidence="2">Belongs to the bacterial solute-binding protein 5 family.</text>
</comment>
<dbReference type="InterPro" id="IPR039424">
    <property type="entry name" value="SBP_5"/>
</dbReference>
<dbReference type="InterPro" id="IPR023765">
    <property type="entry name" value="SBP_5_CS"/>
</dbReference>